<dbReference type="EMBL" id="MU273551">
    <property type="protein sequence ID" value="KAI0032281.1"/>
    <property type="molecule type" value="Genomic_DNA"/>
</dbReference>
<evidence type="ECO:0000313" key="1">
    <source>
        <dbReference type="EMBL" id="KAI0032281.1"/>
    </source>
</evidence>
<evidence type="ECO:0000313" key="2">
    <source>
        <dbReference type="Proteomes" id="UP000814128"/>
    </source>
</evidence>
<protein>
    <submittedName>
        <fullName evidence="1">Uncharacterized protein</fullName>
    </submittedName>
</protein>
<sequence length="372" mass="41962">MSLRRFAQENSMASPRKSAAGSSGPSTPRTPDRPRPGYVQVNRSPLLLPSQSASNPFDWEAARGHKAPPYPSPISKKARRSEVGVGAGGMPETPRKKRVVRQKSFMEKIRDIPSRIAFEWSLFPHNFPVPSSRTSALLLGGLAHFLHFCVRVAQLRDVPDERTGWEDMYREESDSTWFDWTVVATILLVGASVGAMVLLFTHTRIYHLHSRPDPVASPNARFVREPENPPTLARRVLTHSKDAFFAFWRFLFNWGTSGAAPSGDSTRHVQALEVWDPSALELLLVCVYSPVHALLWMVWNAGNWIVVSAIMLGVSVQMRTLVLTYEAKLKDRLIIAAETMHEYDMKFVNPRINPVRKDACVMTHESEMVNHR</sequence>
<proteinExistence type="predicted"/>
<keyword evidence="2" id="KW-1185">Reference proteome</keyword>
<organism evidence="1 2">
    <name type="scientific">Vararia minispora EC-137</name>
    <dbReference type="NCBI Taxonomy" id="1314806"/>
    <lineage>
        <taxon>Eukaryota</taxon>
        <taxon>Fungi</taxon>
        <taxon>Dikarya</taxon>
        <taxon>Basidiomycota</taxon>
        <taxon>Agaricomycotina</taxon>
        <taxon>Agaricomycetes</taxon>
        <taxon>Russulales</taxon>
        <taxon>Lachnocladiaceae</taxon>
        <taxon>Vararia</taxon>
    </lineage>
</organism>
<accession>A0ACB8QLN3</accession>
<comment type="caution">
    <text evidence="1">The sequence shown here is derived from an EMBL/GenBank/DDBJ whole genome shotgun (WGS) entry which is preliminary data.</text>
</comment>
<gene>
    <name evidence="1" type="ORF">K488DRAFT_86018</name>
</gene>
<reference evidence="1" key="2">
    <citation type="journal article" date="2022" name="New Phytol.">
        <title>Evolutionary transition to the ectomycorrhizal habit in the genomes of a hyperdiverse lineage of mushroom-forming fungi.</title>
        <authorList>
            <person name="Looney B."/>
            <person name="Miyauchi S."/>
            <person name="Morin E."/>
            <person name="Drula E."/>
            <person name="Courty P.E."/>
            <person name="Kohler A."/>
            <person name="Kuo A."/>
            <person name="LaButti K."/>
            <person name="Pangilinan J."/>
            <person name="Lipzen A."/>
            <person name="Riley R."/>
            <person name="Andreopoulos W."/>
            <person name="He G."/>
            <person name="Johnson J."/>
            <person name="Nolan M."/>
            <person name="Tritt A."/>
            <person name="Barry K.W."/>
            <person name="Grigoriev I.V."/>
            <person name="Nagy L.G."/>
            <person name="Hibbett D."/>
            <person name="Henrissat B."/>
            <person name="Matheny P.B."/>
            <person name="Labbe J."/>
            <person name="Martin F.M."/>
        </authorList>
    </citation>
    <scope>NUCLEOTIDE SEQUENCE</scope>
    <source>
        <strain evidence="1">EC-137</strain>
    </source>
</reference>
<reference evidence="1" key="1">
    <citation type="submission" date="2021-02" db="EMBL/GenBank/DDBJ databases">
        <authorList>
            <consortium name="DOE Joint Genome Institute"/>
            <person name="Ahrendt S."/>
            <person name="Looney B.P."/>
            <person name="Miyauchi S."/>
            <person name="Morin E."/>
            <person name="Drula E."/>
            <person name="Courty P.E."/>
            <person name="Chicoki N."/>
            <person name="Fauchery L."/>
            <person name="Kohler A."/>
            <person name="Kuo A."/>
            <person name="Labutti K."/>
            <person name="Pangilinan J."/>
            <person name="Lipzen A."/>
            <person name="Riley R."/>
            <person name="Andreopoulos W."/>
            <person name="He G."/>
            <person name="Johnson J."/>
            <person name="Barry K.W."/>
            <person name="Grigoriev I.V."/>
            <person name="Nagy L."/>
            <person name="Hibbett D."/>
            <person name="Henrissat B."/>
            <person name="Matheny P.B."/>
            <person name="Labbe J."/>
            <person name="Martin F."/>
        </authorList>
    </citation>
    <scope>NUCLEOTIDE SEQUENCE</scope>
    <source>
        <strain evidence="1">EC-137</strain>
    </source>
</reference>
<dbReference type="Proteomes" id="UP000814128">
    <property type="component" value="Unassembled WGS sequence"/>
</dbReference>
<name>A0ACB8QLN3_9AGAM</name>